<evidence type="ECO:0008006" key="3">
    <source>
        <dbReference type="Google" id="ProtNLM"/>
    </source>
</evidence>
<dbReference type="EMBL" id="JAATJH010000002">
    <property type="protein sequence ID" value="NJC26430.1"/>
    <property type="molecule type" value="Genomic_DNA"/>
</dbReference>
<reference evidence="1 2" key="1">
    <citation type="submission" date="2020-03" db="EMBL/GenBank/DDBJ databases">
        <title>Genomic Encyclopedia of Type Strains, Phase IV (KMG-IV): sequencing the most valuable type-strain genomes for metagenomic binning, comparative biology and taxonomic classification.</title>
        <authorList>
            <person name="Goeker M."/>
        </authorList>
    </citation>
    <scope>NUCLEOTIDE SEQUENCE [LARGE SCALE GENOMIC DNA]</scope>
    <source>
        <strain evidence="1 2">DSM 105096</strain>
    </source>
</reference>
<dbReference type="Proteomes" id="UP000770785">
    <property type="component" value="Unassembled WGS sequence"/>
</dbReference>
<proteinExistence type="predicted"/>
<dbReference type="PROSITE" id="PS51257">
    <property type="entry name" value="PROKAR_LIPOPROTEIN"/>
    <property type="match status" value="1"/>
</dbReference>
<name>A0ABX0XB10_9BACT</name>
<dbReference type="RefSeq" id="WP_168037173.1">
    <property type="nucleotide sequence ID" value="NZ_JAATJH010000002.1"/>
</dbReference>
<organism evidence="1 2">
    <name type="scientific">Neolewinella antarctica</name>
    <dbReference type="NCBI Taxonomy" id="442734"/>
    <lineage>
        <taxon>Bacteria</taxon>
        <taxon>Pseudomonadati</taxon>
        <taxon>Bacteroidota</taxon>
        <taxon>Saprospiria</taxon>
        <taxon>Saprospirales</taxon>
        <taxon>Lewinellaceae</taxon>
        <taxon>Neolewinella</taxon>
    </lineage>
</organism>
<evidence type="ECO:0000313" key="2">
    <source>
        <dbReference type="Proteomes" id="UP000770785"/>
    </source>
</evidence>
<keyword evidence="2" id="KW-1185">Reference proteome</keyword>
<gene>
    <name evidence="1" type="ORF">GGR27_001929</name>
</gene>
<protein>
    <recommendedName>
        <fullName evidence="3">Lipocalin-like domain-containing protein</fullName>
    </recommendedName>
</protein>
<comment type="caution">
    <text evidence="1">The sequence shown here is derived from an EMBL/GenBank/DDBJ whole genome shotgun (WGS) entry which is preliminary data.</text>
</comment>
<evidence type="ECO:0000313" key="1">
    <source>
        <dbReference type="EMBL" id="NJC26430.1"/>
    </source>
</evidence>
<accession>A0ABX0XB10</accession>
<sequence length="147" mass="16725">MQRIILTYLITSALLTTGCSIQDQVANREDRLIGTWVIDRAVFDEDGALFNTNVTDEYAGDEVVFYPDGTVEYFSGDGRFFSGPWFLDALRDLDDDVEFTLDADFFLDSGVLAFRWSGTIQKLTNNNFNLNVPEVDGTLRLRWDKVD</sequence>